<dbReference type="Proteomes" id="UP000008549">
    <property type="component" value="Unassembled WGS sequence"/>
</dbReference>
<dbReference type="CTD" id="8589437"/>
<dbReference type="AlphaFoldDB" id="A8X2E2"/>
<dbReference type="WormBase" id="CBG06508">
    <property type="protein sequence ID" value="CBP47857"/>
    <property type="gene ID" value="WBGene00028773"/>
</dbReference>
<evidence type="ECO:0000313" key="3">
    <source>
        <dbReference type="Proteomes" id="UP000008549"/>
    </source>
</evidence>
<dbReference type="FunCoup" id="A8X2E2">
    <property type="interactions" value="1478"/>
</dbReference>
<dbReference type="EMBL" id="HE601320">
    <property type="protein sequence ID" value="CAP26802.2"/>
    <property type="molecule type" value="Genomic_DNA"/>
</dbReference>
<organism evidence="2 3">
    <name type="scientific">Caenorhabditis briggsae</name>
    <dbReference type="NCBI Taxonomy" id="6238"/>
    <lineage>
        <taxon>Eukaryota</taxon>
        <taxon>Metazoa</taxon>
        <taxon>Ecdysozoa</taxon>
        <taxon>Nematoda</taxon>
        <taxon>Chromadorea</taxon>
        <taxon>Rhabditida</taxon>
        <taxon>Rhabditina</taxon>
        <taxon>Rhabditomorpha</taxon>
        <taxon>Rhabditoidea</taxon>
        <taxon>Rhabditidae</taxon>
        <taxon>Peloderinae</taxon>
        <taxon>Caenorhabditis</taxon>
    </lineage>
</organism>
<dbReference type="PANTHER" id="PTHR21447">
    <property type="entry name" value="RING-TYPE DOMAIN-CONTAINING PROTEIN-RELATED"/>
    <property type="match status" value="1"/>
</dbReference>
<gene>
    <name evidence="2 4" type="ORF">CBG06508</name>
    <name evidence="2" type="ORF">CBG_06508</name>
</gene>
<dbReference type="RefSeq" id="XP_045093232.1">
    <property type="nucleotide sequence ID" value="XM_045237183.1"/>
</dbReference>
<dbReference type="InParanoid" id="A8X2E2"/>
<reference evidence="2 3" key="2">
    <citation type="journal article" date="2011" name="PLoS Genet.">
        <title>Caenorhabditis briggsae recombinant inbred line genotypes reveal inter-strain incompatibility and the evolution of recombination.</title>
        <authorList>
            <person name="Ross J.A."/>
            <person name="Koboldt D.C."/>
            <person name="Staisch J.E."/>
            <person name="Chamberlin H.M."/>
            <person name="Gupta B.P."/>
            <person name="Miller R.D."/>
            <person name="Baird S.E."/>
            <person name="Haag E.S."/>
        </authorList>
    </citation>
    <scope>NUCLEOTIDE SEQUENCE [LARGE SCALE GENOMIC DNA]</scope>
    <source>
        <strain evidence="2 3">AF16</strain>
    </source>
</reference>
<dbReference type="Pfam" id="PF02408">
    <property type="entry name" value="CUB_2"/>
    <property type="match status" value="1"/>
</dbReference>
<accession>A8X2E2</accession>
<dbReference type="KEGG" id="cbr:CBG_06508"/>
<dbReference type="HOGENOM" id="CLU_026528_0_0_1"/>
<dbReference type="PANTHER" id="PTHR21447:SF4">
    <property type="entry name" value="CUB-LIKE DOMAIN-CONTAINING PROTEIN"/>
    <property type="match status" value="1"/>
</dbReference>
<feature type="domain" description="CUB-like" evidence="1">
    <location>
        <begin position="194"/>
        <end position="312"/>
    </location>
</feature>
<keyword evidence="3" id="KW-1185">Reference proteome</keyword>
<protein>
    <submittedName>
        <fullName evidence="2">Protein CBG06508</fullName>
    </submittedName>
</protein>
<dbReference type="InterPro" id="IPR003366">
    <property type="entry name" value="CUB-like_dom"/>
</dbReference>
<evidence type="ECO:0000259" key="1">
    <source>
        <dbReference type="Pfam" id="PF02408"/>
    </source>
</evidence>
<name>A8X2E2_CAEBR</name>
<reference evidence="2 3" key="1">
    <citation type="journal article" date="2003" name="PLoS Biol.">
        <title>The genome sequence of Caenorhabditis briggsae: a platform for comparative genomics.</title>
        <authorList>
            <person name="Stein L.D."/>
            <person name="Bao Z."/>
            <person name="Blasiar D."/>
            <person name="Blumenthal T."/>
            <person name="Brent M.R."/>
            <person name="Chen N."/>
            <person name="Chinwalla A."/>
            <person name="Clarke L."/>
            <person name="Clee C."/>
            <person name="Coghlan A."/>
            <person name="Coulson A."/>
            <person name="D'Eustachio P."/>
            <person name="Fitch D.H."/>
            <person name="Fulton L.A."/>
            <person name="Fulton R.E."/>
            <person name="Griffiths-Jones S."/>
            <person name="Harris T.W."/>
            <person name="Hillier L.W."/>
            <person name="Kamath R."/>
            <person name="Kuwabara P.E."/>
            <person name="Mardis E.R."/>
            <person name="Marra M.A."/>
            <person name="Miner T.L."/>
            <person name="Minx P."/>
            <person name="Mullikin J.C."/>
            <person name="Plumb R.W."/>
            <person name="Rogers J."/>
            <person name="Schein J.E."/>
            <person name="Sohrmann M."/>
            <person name="Spieth J."/>
            <person name="Stajich J.E."/>
            <person name="Wei C."/>
            <person name="Willey D."/>
            <person name="Wilson R.K."/>
            <person name="Durbin R."/>
            <person name="Waterston R.H."/>
        </authorList>
    </citation>
    <scope>NUCLEOTIDE SEQUENCE [LARGE SCALE GENOMIC DNA]</scope>
    <source>
        <strain evidence="2 3">AF16</strain>
    </source>
</reference>
<dbReference type="GeneID" id="8589437"/>
<sequence length="525" mass="58704">MKTGGEMNYLDVKTINHGSDLFSSVTYVSMEHIVLTLAGTEFDYHYDSNVYDTCYFIDGTFENQRKIYEVDDFAPDKDRDFTTIAHHLTIVSLQEKVIQVVLNPVSEVQQFDDLYAVPVTNTSEVYYTTNNDAYEFVNFDSVGIVMEVVKVITWPCRAIVVNGPPNAESKVLLSLDSNPTKPQIFNVKYLTVVSYECIQIPDSVIFDDSTTYIPGKDGSLQTIPANFNCVYNISVPTNSTDGLYAVVTVLNGLKGVNDFMLVTETTGKLVKITSSSDFLRSFKMVPGSQMSVQVVTKSVQMNSQFEITVQYHAAIIGDNLKMKTGGEMNFVDVTAIGDSSRFFNSVTYTGTEPILVTLATDQNSFDGYTNCYVIDGTIENQVQVYQVDDLLHKSRLTTTSKSVTIVSFDELYFQFVLNPISEAAPFTSLTSSAIKQTDDYFYLLGNRAVEFVNFNSVGILMDNVRMDTEPCNATVVSGPPNNSSKILLDLSTYPLMPQNFNVKYFTIISHECRFEFSVRASNWIE</sequence>
<dbReference type="GO" id="GO:0045087">
    <property type="term" value="P:innate immune response"/>
    <property type="evidence" value="ECO:0000318"/>
    <property type="project" value="GO_Central"/>
</dbReference>
<proteinExistence type="predicted"/>
<evidence type="ECO:0000313" key="4">
    <source>
        <dbReference type="WormBase" id="CBG06508"/>
    </source>
</evidence>
<evidence type="ECO:0000313" key="2">
    <source>
        <dbReference type="EMBL" id="CAP26802.2"/>
    </source>
</evidence>